<comment type="caution">
    <text evidence="1">The sequence shown here is derived from an EMBL/GenBank/DDBJ whole genome shotgun (WGS) entry which is preliminary data.</text>
</comment>
<accession>A0AA91YY21</accession>
<dbReference type="AlphaFoldDB" id="A0AA91YY21"/>
<dbReference type="Proteomes" id="UP000215155">
    <property type="component" value="Unassembled WGS sequence"/>
</dbReference>
<reference evidence="1 2" key="1">
    <citation type="submission" date="2017-07" db="EMBL/GenBank/DDBJ databases">
        <title>Draft genome sequence of Prevotella copri isolated from the gut of healthy adult Indian.</title>
        <authorList>
            <person name="Das B."/>
            <person name="Bag S."/>
            <person name="Ghosh T.S."/>
        </authorList>
    </citation>
    <scope>NUCLEOTIDE SEQUENCE [LARGE SCALE GENOMIC DNA]</scope>
    <source>
        <strain evidence="1 2">Indica</strain>
    </source>
</reference>
<dbReference type="EMBL" id="NMPZ01000004">
    <property type="protein sequence ID" value="OXL44848.1"/>
    <property type="molecule type" value="Genomic_DNA"/>
</dbReference>
<protein>
    <submittedName>
        <fullName evidence="1">Uncharacterized protein</fullName>
    </submittedName>
</protein>
<organism evidence="1 2">
    <name type="scientific">Segatella copri</name>
    <dbReference type="NCBI Taxonomy" id="165179"/>
    <lineage>
        <taxon>Bacteria</taxon>
        <taxon>Pseudomonadati</taxon>
        <taxon>Bacteroidota</taxon>
        <taxon>Bacteroidia</taxon>
        <taxon>Bacteroidales</taxon>
        <taxon>Prevotellaceae</taxon>
        <taxon>Segatella</taxon>
    </lineage>
</organism>
<proteinExistence type="predicted"/>
<name>A0AA91YY21_9BACT</name>
<gene>
    <name evidence="1" type="ORF">CFT61_04060</name>
</gene>
<dbReference type="RefSeq" id="WP_089543190.1">
    <property type="nucleotide sequence ID" value="NZ_NMPZ01000004.1"/>
</dbReference>
<sequence>MSVLRKNTNPRNWDIAPQLQATLNANGMQAHLIQTPTGQFQLVTLAHNSSTPRYYDLTSKQVENLRNGGTNSWNKKAYETFTSIVRNDYYMPGAWATAKNANSPVNHGLWGHTIMDGEYGYREPRFGPFMGARYGRFNNFMDRYAMLSHRGFHIRRIEGRPYFASSAPVVIDRPDGKLKPGEFKSGAYGFYDKGNQATDPLSSLEIQAKPKVLVRPQGQAEPLDKVMGTNLYPTPELFQHMLSTHGVIIDEKNKTLTIKSSQVNRNLLYELKDEELAKLMAENFKPSGKKSSKQDKVVTIDERLSIINQVIEGDFKDQITRQMLNSKDYVSICLKPEVEKELFISHAEATHHQKQLDVIALEHSRASYHTGYIDKWNSIGVADGRMLSEDKGFYLPVKDGRRVSVGEIQAYPTHDGEKTSFRMTAVINNQIMSREISKDEYIKFINYDDEHRLVLFDKVFDEVKIKAASNGKNEDTFLSGNLDKAHGVVTLEGNYSLVGESTKAYITSAMAWRDQISGDYLLNLRDSKDVGMWSFKISEKDYQNFKNASNEERAKMLIQLLPLKDEKGNKLEVMKEIQLPLSKAEQNLNTGYSNERMASFLKQRGFHVESLSKKDLQQLFASESKSLGNISLEQLQKETRIALLGDAKVNGEGLENLKPSKQWRRDGEHGRATEVSDIAVERLKDADGNVIEGKYKMSAVIDGNVFSHEITQKEYNKFLTVNDYQRMKLFDKLFPEVKMHTKDGHGFNLGAAILAAVTTGLDVASSLARPAMPRPDIYEHKGVYYKPGVVSPAEVAAAKFENFNHEESLSRGEGRGMGI</sequence>
<evidence type="ECO:0000313" key="1">
    <source>
        <dbReference type="EMBL" id="OXL44848.1"/>
    </source>
</evidence>
<evidence type="ECO:0000313" key="2">
    <source>
        <dbReference type="Proteomes" id="UP000215155"/>
    </source>
</evidence>